<gene>
    <name evidence="1" type="ORF">AVEN_238619_1</name>
</gene>
<dbReference type="Proteomes" id="UP000499080">
    <property type="component" value="Unassembled WGS sequence"/>
</dbReference>
<accession>A0A4Y2R7Q4</accession>
<dbReference type="EMBL" id="BGPR01015962">
    <property type="protein sequence ID" value="GBN71309.1"/>
    <property type="molecule type" value="Genomic_DNA"/>
</dbReference>
<reference evidence="1 2" key="1">
    <citation type="journal article" date="2019" name="Sci. Rep.">
        <title>Orb-weaving spider Araneus ventricosus genome elucidates the spidroin gene catalogue.</title>
        <authorList>
            <person name="Kono N."/>
            <person name="Nakamura H."/>
            <person name="Ohtoshi R."/>
            <person name="Moran D.A.P."/>
            <person name="Shinohara A."/>
            <person name="Yoshida Y."/>
            <person name="Fujiwara M."/>
            <person name="Mori M."/>
            <person name="Tomita M."/>
            <person name="Arakawa K."/>
        </authorList>
    </citation>
    <scope>NUCLEOTIDE SEQUENCE [LARGE SCALE GENOMIC DNA]</scope>
</reference>
<comment type="caution">
    <text evidence="1">The sequence shown here is derived from an EMBL/GenBank/DDBJ whole genome shotgun (WGS) entry which is preliminary data.</text>
</comment>
<organism evidence="1 2">
    <name type="scientific">Araneus ventricosus</name>
    <name type="common">Orbweaver spider</name>
    <name type="synonym">Epeira ventricosa</name>
    <dbReference type="NCBI Taxonomy" id="182803"/>
    <lineage>
        <taxon>Eukaryota</taxon>
        <taxon>Metazoa</taxon>
        <taxon>Ecdysozoa</taxon>
        <taxon>Arthropoda</taxon>
        <taxon>Chelicerata</taxon>
        <taxon>Arachnida</taxon>
        <taxon>Araneae</taxon>
        <taxon>Araneomorphae</taxon>
        <taxon>Entelegynae</taxon>
        <taxon>Araneoidea</taxon>
        <taxon>Araneidae</taxon>
        <taxon>Araneus</taxon>
    </lineage>
</organism>
<evidence type="ECO:0000313" key="2">
    <source>
        <dbReference type="Proteomes" id="UP000499080"/>
    </source>
</evidence>
<dbReference type="AlphaFoldDB" id="A0A4Y2R7Q4"/>
<evidence type="ECO:0000313" key="1">
    <source>
        <dbReference type="EMBL" id="GBN71309.1"/>
    </source>
</evidence>
<protein>
    <submittedName>
        <fullName evidence="1">Uncharacterized protein</fullName>
    </submittedName>
</protein>
<sequence length="103" mass="11822">MMVSRDCCEHSGSIREFGHPVTCCGPQAAQQRPLFHAFQQTFTWTCCKFAQYPKCSIYNPLLYSNKMLGHGYSSILLEQDNRLDIPRLTKGAYLEVHCFLIKT</sequence>
<keyword evidence="2" id="KW-1185">Reference proteome</keyword>
<proteinExistence type="predicted"/>
<name>A0A4Y2R7Q4_ARAVE</name>